<dbReference type="EMBL" id="JARIHO010000094">
    <property type="protein sequence ID" value="KAJ7306153.1"/>
    <property type="molecule type" value="Genomic_DNA"/>
</dbReference>
<feature type="region of interest" description="Disordered" evidence="1">
    <location>
        <begin position="63"/>
        <end position="82"/>
    </location>
</feature>
<feature type="compositionally biased region" description="Basic and acidic residues" evidence="1">
    <location>
        <begin position="146"/>
        <end position="165"/>
    </location>
</feature>
<accession>A0AAD6Z3P5</accession>
<reference evidence="2" key="1">
    <citation type="submission" date="2023-03" db="EMBL/GenBank/DDBJ databases">
        <title>Massive genome expansion in bonnet fungi (Mycena s.s.) driven by repeated elements and novel gene families across ecological guilds.</title>
        <authorList>
            <consortium name="Lawrence Berkeley National Laboratory"/>
            <person name="Harder C.B."/>
            <person name="Miyauchi S."/>
            <person name="Viragh M."/>
            <person name="Kuo A."/>
            <person name="Thoen E."/>
            <person name="Andreopoulos B."/>
            <person name="Lu D."/>
            <person name="Skrede I."/>
            <person name="Drula E."/>
            <person name="Henrissat B."/>
            <person name="Morin E."/>
            <person name="Kohler A."/>
            <person name="Barry K."/>
            <person name="LaButti K."/>
            <person name="Morin E."/>
            <person name="Salamov A."/>
            <person name="Lipzen A."/>
            <person name="Mereny Z."/>
            <person name="Hegedus B."/>
            <person name="Baldrian P."/>
            <person name="Stursova M."/>
            <person name="Weitz H."/>
            <person name="Taylor A."/>
            <person name="Grigoriev I.V."/>
            <person name="Nagy L.G."/>
            <person name="Martin F."/>
            <person name="Kauserud H."/>
        </authorList>
    </citation>
    <scope>NUCLEOTIDE SEQUENCE</scope>
    <source>
        <strain evidence="2">CBHHK002</strain>
    </source>
</reference>
<sequence length="184" mass="20015">MGTVRMFVIVRQPMIFKNHSAQLSSSHAVVYISSAPPPPFSCDFPGIFEGGTDELGRRGGSFDGIDGKCQKGAPSDGSDGGMMGRQGSIASPIVDGIKNGTRLPKKEMDAETTRSKRKKCTVKMPDWQLTGSLKEWTRSRMVTKLLHGDARPAKIEKERDKEPVGKTKQGKGAQDRARTTGHAR</sequence>
<organism evidence="2 3">
    <name type="scientific">Mycena albidolilacea</name>
    <dbReference type="NCBI Taxonomy" id="1033008"/>
    <lineage>
        <taxon>Eukaryota</taxon>
        <taxon>Fungi</taxon>
        <taxon>Dikarya</taxon>
        <taxon>Basidiomycota</taxon>
        <taxon>Agaricomycotina</taxon>
        <taxon>Agaricomycetes</taxon>
        <taxon>Agaricomycetidae</taxon>
        <taxon>Agaricales</taxon>
        <taxon>Marasmiineae</taxon>
        <taxon>Mycenaceae</taxon>
        <taxon>Mycena</taxon>
    </lineage>
</organism>
<evidence type="ECO:0000256" key="1">
    <source>
        <dbReference type="SAM" id="MobiDB-lite"/>
    </source>
</evidence>
<dbReference type="AlphaFoldDB" id="A0AAD6Z3P5"/>
<dbReference type="Proteomes" id="UP001218218">
    <property type="component" value="Unassembled WGS sequence"/>
</dbReference>
<proteinExistence type="predicted"/>
<comment type="caution">
    <text evidence="2">The sequence shown here is derived from an EMBL/GenBank/DDBJ whole genome shotgun (WGS) entry which is preliminary data.</text>
</comment>
<evidence type="ECO:0000313" key="2">
    <source>
        <dbReference type="EMBL" id="KAJ7306153.1"/>
    </source>
</evidence>
<feature type="region of interest" description="Disordered" evidence="1">
    <location>
        <begin position="145"/>
        <end position="184"/>
    </location>
</feature>
<evidence type="ECO:0000313" key="3">
    <source>
        <dbReference type="Proteomes" id="UP001218218"/>
    </source>
</evidence>
<protein>
    <submittedName>
        <fullName evidence="2">Uncharacterized protein</fullName>
    </submittedName>
</protein>
<keyword evidence="3" id="KW-1185">Reference proteome</keyword>
<gene>
    <name evidence="2" type="ORF">DFH08DRAFT_824814</name>
</gene>
<name>A0AAD6Z3P5_9AGAR</name>